<protein>
    <submittedName>
        <fullName evidence="1">Uncharacterized protein</fullName>
    </submittedName>
</protein>
<organism evidence="1 2">
    <name type="scientific">Molorchus minor</name>
    <dbReference type="NCBI Taxonomy" id="1323400"/>
    <lineage>
        <taxon>Eukaryota</taxon>
        <taxon>Metazoa</taxon>
        <taxon>Ecdysozoa</taxon>
        <taxon>Arthropoda</taxon>
        <taxon>Hexapoda</taxon>
        <taxon>Insecta</taxon>
        <taxon>Pterygota</taxon>
        <taxon>Neoptera</taxon>
        <taxon>Endopterygota</taxon>
        <taxon>Coleoptera</taxon>
        <taxon>Polyphaga</taxon>
        <taxon>Cucujiformia</taxon>
        <taxon>Chrysomeloidea</taxon>
        <taxon>Cerambycidae</taxon>
        <taxon>Lamiinae</taxon>
        <taxon>Monochamini</taxon>
        <taxon>Molorchus</taxon>
    </lineage>
</organism>
<sequence length="213" mass="24812">MFYSCALPLVLKQKTVFDIPRQQNMLRKVVPFLTLMSDLAASDNRELSATVFASRKKLAAVVSISCRDAYIGNLQNWSTIVIVITTINVQKTFIFHFHYTNLPDFNSLKVNCYQNFEISSKNSIKYLGIIIDRHLIWDEHMRNVCHIKQLNIFFSLIQSHLKEWWGGCKYGCLTDSVMSVTFLYTNFQIPEFTARECFRRASTSYFVVELTYL</sequence>
<accession>A0ABQ9JR66</accession>
<comment type="caution">
    <text evidence="1">The sequence shown here is derived from an EMBL/GenBank/DDBJ whole genome shotgun (WGS) entry which is preliminary data.</text>
</comment>
<dbReference type="EMBL" id="JAPWTJ010000290">
    <property type="protein sequence ID" value="KAJ8980078.1"/>
    <property type="molecule type" value="Genomic_DNA"/>
</dbReference>
<gene>
    <name evidence="1" type="ORF">NQ317_009434</name>
</gene>
<evidence type="ECO:0000313" key="1">
    <source>
        <dbReference type="EMBL" id="KAJ8980078.1"/>
    </source>
</evidence>
<evidence type="ECO:0000313" key="2">
    <source>
        <dbReference type="Proteomes" id="UP001162164"/>
    </source>
</evidence>
<reference evidence="1" key="1">
    <citation type="journal article" date="2023" name="Insect Mol. Biol.">
        <title>Genome sequencing provides insights into the evolution of gene families encoding plant cell wall-degrading enzymes in longhorned beetles.</title>
        <authorList>
            <person name="Shin N.R."/>
            <person name="Okamura Y."/>
            <person name="Kirsch R."/>
            <person name="Pauchet Y."/>
        </authorList>
    </citation>
    <scope>NUCLEOTIDE SEQUENCE</scope>
    <source>
        <strain evidence="1">MMC_N1</strain>
    </source>
</reference>
<dbReference type="Proteomes" id="UP001162164">
    <property type="component" value="Unassembled WGS sequence"/>
</dbReference>
<proteinExistence type="predicted"/>
<keyword evidence="2" id="KW-1185">Reference proteome</keyword>
<name>A0ABQ9JR66_9CUCU</name>